<organism evidence="2 3">
    <name type="scientific">Hymenobacter mellowenesis</name>
    <dbReference type="NCBI Taxonomy" id="3063995"/>
    <lineage>
        <taxon>Bacteria</taxon>
        <taxon>Pseudomonadati</taxon>
        <taxon>Bacteroidota</taxon>
        <taxon>Cytophagia</taxon>
        <taxon>Cytophagales</taxon>
        <taxon>Hymenobacteraceae</taxon>
        <taxon>Hymenobacter</taxon>
    </lineage>
</organism>
<reference evidence="2" key="1">
    <citation type="submission" date="2023-07" db="EMBL/GenBank/DDBJ databases">
        <authorList>
            <person name="Kim M.K."/>
        </authorList>
    </citation>
    <scope>NUCLEOTIDE SEQUENCE</scope>
    <source>
        <strain evidence="2">M29</strain>
    </source>
</reference>
<dbReference type="InterPro" id="IPR000595">
    <property type="entry name" value="cNMP-bd_dom"/>
</dbReference>
<proteinExistence type="predicted"/>
<sequence length="201" mass="23210">MTVIPSPPDLSAAYELLRAHLQVRVPLNDADFATFCSYLRPLALRKRQHLLQAGEVCNYYAFVTQGCLRSYSLTAEGHEHTLQFAPEDWWISDLYSLLTRQPSTMSIDALEDSLLLLLDQADLETIYAQCPVFERYFRLLMQSRYVVLQERVNAALSQTAADKYQHFQRKYPTIVQRVPQHIIASYLGITPESLSRVRRQL</sequence>
<dbReference type="Proteomes" id="UP001167796">
    <property type="component" value="Unassembled WGS sequence"/>
</dbReference>
<evidence type="ECO:0000313" key="3">
    <source>
        <dbReference type="Proteomes" id="UP001167796"/>
    </source>
</evidence>
<comment type="caution">
    <text evidence="2">The sequence shown here is derived from an EMBL/GenBank/DDBJ whole genome shotgun (WGS) entry which is preliminary data.</text>
</comment>
<feature type="domain" description="Cyclic nucleotide-binding" evidence="1">
    <location>
        <begin position="44"/>
        <end position="129"/>
    </location>
</feature>
<gene>
    <name evidence="2" type="ORF">Q5H92_19855</name>
</gene>
<keyword evidence="3" id="KW-1185">Reference proteome</keyword>
<dbReference type="Pfam" id="PF00027">
    <property type="entry name" value="cNMP_binding"/>
    <property type="match status" value="1"/>
</dbReference>
<dbReference type="EMBL" id="JAUQSX010000011">
    <property type="protein sequence ID" value="MDO7848631.1"/>
    <property type="molecule type" value="Genomic_DNA"/>
</dbReference>
<dbReference type="Gene3D" id="2.60.120.10">
    <property type="entry name" value="Jelly Rolls"/>
    <property type="match status" value="1"/>
</dbReference>
<name>A0ABT9AI47_9BACT</name>
<dbReference type="InterPro" id="IPR018490">
    <property type="entry name" value="cNMP-bd_dom_sf"/>
</dbReference>
<protein>
    <submittedName>
        <fullName evidence="2">Crp/Fnr family transcriptional regulator</fullName>
    </submittedName>
</protein>
<evidence type="ECO:0000259" key="1">
    <source>
        <dbReference type="Pfam" id="PF00027"/>
    </source>
</evidence>
<dbReference type="SUPFAM" id="SSF51206">
    <property type="entry name" value="cAMP-binding domain-like"/>
    <property type="match status" value="1"/>
</dbReference>
<dbReference type="RefSeq" id="WP_305013301.1">
    <property type="nucleotide sequence ID" value="NZ_JAUQSX010000011.1"/>
</dbReference>
<dbReference type="InterPro" id="IPR014710">
    <property type="entry name" value="RmlC-like_jellyroll"/>
</dbReference>
<accession>A0ABT9AI47</accession>
<dbReference type="Gene3D" id="1.10.10.10">
    <property type="entry name" value="Winged helix-like DNA-binding domain superfamily/Winged helix DNA-binding domain"/>
    <property type="match status" value="1"/>
</dbReference>
<evidence type="ECO:0000313" key="2">
    <source>
        <dbReference type="EMBL" id="MDO7848631.1"/>
    </source>
</evidence>
<dbReference type="InterPro" id="IPR036388">
    <property type="entry name" value="WH-like_DNA-bd_sf"/>
</dbReference>